<feature type="transmembrane region" description="Helical" evidence="8">
    <location>
        <begin position="281"/>
        <end position="309"/>
    </location>
</feature>
<keyword evidence="4 8" id="KW-0812">Transmembrane</keyword>
<keyword evidence="5 8" id="KW-1133">Transmembrane helix</keyword>
<feature type="transmembrane region" description="Helical" evidence="8">
    <location>
        <begin position="132"/>
        <end position="152"/>
    </location>
</feature>
<comment type="caution">
    <text evidence="9">The sequence shown here is derived from an EMBL/GenBank/DDBJ whole genome shotgun (WGS) entry which is preliminary data.</text>
</comment>
<dbReference type="Pfam" id="PF02133">
    <property type="entry name" value="Transp_cyt_pur"/>
    <property type="match status" value="1"/>
</dbReference>
<feature type="transmembrane region" description="Helical" evidence="8">
    <location>
        <begin position="418"/>
        <end position="439"/>
    </location>
</feature>
<protein>
    <submittedName>
        <fullName evidence="9">Cytosine permease</fullName>
    </submittedName>
</protein>
<dbReference type="InterPro" id="IPR030191">
    <property type="entry name" value="CodB"/>
</dbReference>
<evidence type="ECO:0000256" key="8">
    <source>
        <dbReference type="SAM" id="Phobius"/>
    </source>
</evidence>
<proteinExistence type="inferred from homology"/>
<dbReference type="EMBL" id="JBHSGD010000007">
    <property type="protein sequence ID" value="MFC4653016.1"/>
    <property type="molecule type" value="Genomic_DNA"/>
</dbReference>
<gene>
    <name evidence="9" type="ORF">ACFO26_08855</name>
</gene>
<feature type="transmembrane region" description="Helical" evidence="8">
    <location>
        <begin position="235"/>
        <end position="261"/>
    </location>
</feature>
<dbReference type="PANTHER" id="PTHR30569">
    <property type="entry name" value="CYTOSINE TRANSPORTER CODB"/>
    <property type="match status" value="1"/>
</dbReference>
<keyword evidence="10" id="KW-1185">Reference proteome</keyword>
<dbReference type="PIRSF" id="PIRSF002744">
    <property type="entry name" value="Pur-cyt_permease"/>
    <property type="match status" value="1"/>
</dbReference>
<keyword evidence="6 7" id="KW-0472">Membrane</keyword>
<feature type="transmembrane region" description="Helical" evidence="8">
    <location>
        <begin position="345"/>
        <end position="372"/>
    </location>
</feature>
<evidence type="ECO:0000256" key="7">
    <source>
        <dbReference type="PIRNR" id="PIRNR002744"/>
    </source>
</evidence>
<feature type="transmembrane region" description="Helical" evidence="8">
    <location>
        <begin position="89"/>
        <end position="112"/>
    </location>
</feature>
<comment type="similarity">
    <text evidence="2 7">Belongs to the purine-cytosine permease (2.A.39) family.</text>
</comment>
<evidence type="ECO:0000313" key="10">
    <source>
        <dbReference type="Proteomes" id="UP001595987"/>
    </source>
</evidence>
<dbReference type="Proteomes" id="UP001595987">
    <property type="component" value="Unassembled WGS sequence"/>
</dbReference>
<feature type="transmembrane region" description="Helical" evidence="8">
    <location>
        <begin position="393"/>
        <end position="412"/>
    </location>
</feature>
<feature type="transmembrane region" description="Helical" evidence="8">
    <location>
        <begin position="204"/>
        <end position="223"/>
    </location>
</feature>
<dbReference type="InterPro" id="IPR001248">
    <property type="entry name" value="Pur-cyt_permease"/>
</dbReference>
<name>A0ABV9JF01_9LACT</name>
<evidence type="ECO:0000256" key="3">
    <source>
        <dbReference type="ARBA" id="ARBA00022448"/>
    </source>
</evidence>
<evidence type="ECO:0000256" key="1">
    <source>
        <dbReference type="ARBA" id="ARBA00004141"/>
    </source>
</evidence>
<reference evidence="10" key="1">
    <citation type="journal article" date="2019" name="Int. J. Syst. Evol. Microbiol.">
        <title>The Global Catalogue of Microorganisms (GCM) 10K type strain sequencing project: providing services to taxonomists for standard genome sequencing and annotation.</title>
        <authorList>
            <consortium name="The Broad Institute Genomics Platform"/>
            <consortium name="The Broad Institute Genome Sequencing Center for Infectious Disease"/>
            <person name="Wu L."/>
            <person name="Ma J."/>
        </authorList>
    </citation>
    <scope>NUCLEOTIDE SEQUENCE [LARGE SCALE GENOMIC DNA]</scope>
    <source>
        <strain evidence="10">CCUG 63287</strain>
    </source>
</reference>
<evidence type="ECO:0000256" key="6">
    <source>
        <dbReference type="ARBA" id="ARBA00023136"/>
    </source>
</evidence>
<feature type="transmembrane region" description="Helical" evidence="8">
    <location>
        <begin position="36"/>
        <end position="69"/>
    </location>
</feature>
<feature type="transmembrane region" description="Helical" evidence="8">
    <location>
        <begin position="164"/>
        <end position="184"/>
    </location>
</feature>
<dbReference type="PANTHER" id="PTHR30569:SF0">
    <property type="entry name" value="CYTOSINE PERMEASE"/>
    <property type="match status" value="1"/>
</dbReference>
<organism evidence="9 10">
    <name type="scientific">Lactococcus nasutitermitis</name>
    <dbReference type="NCBI Taxonomy" id="1652957"/>
    <lineage>
        <taxon>Bacteria</taxon>
        <taxon>Bacillati</taxon>
        <taxon>Bacillota</taxon>
        <taxon>Bacilli</taxon>
        <taxon>Lactobacillales</taxon>
        <taxon>Streptococcaceae</taxon>
        <taxon>Lactococcus</taxon>
    </lineage>
</organism>
<evidence type="ECO:0000256" key="5">
    <source>
        <dbReference type="ARBA" id="ARBA00022989"/>
    </source>
</evidence>
<keyword evidence="3 7" id="KW-0813">Transport</keyword>
<dbReference type="Gene3D" id="1.10.4160.10">
    <property type="entry name" value="Hydantoin permease"/>
    <property type="match status" value="1"/>
</dbReference>
<comment type="subcellular location">
    <subcellularLocation>
        <location evidence="1">Membrane</location>
        <topology evidence="1">Multi-pass membrane protein</topology>
    </subcellularLocation>
</comment>
<dbReference type="InterPro" id="IPR026030">
    <property type="entry name" value="Pur-cyt_permease_Fcy2/21/22"/>
</dbReference>
<feature type="transmembrane region" description="Helical" evidence="8">
    <location>
        <begin position="321"/>
        <end position="339"/>
    </location>
</feature>
<evidence type="ECO:0000256" key="4">
    <source>
        <dbReference type="ARBA" id="ARBA00022692"/>
    </source>
</evidence>
<evidence type="ECO:0000313" key="9">
    <source>
        <dbReference type="EMBL" id="MFC4653016.1"/>
    </source>
</evidence>
<evidence type="ECO:0000256" key="2">
    <source>
        <dbReference type="ARBA" id="ARBA00008974"/>
    </source>
</evidence>
<sequence length="447" mass="49574">MENSNIKNHQRNVGSWDSLATWINANANNGTWFTGGVIAAAGVMTASLTLIIVGILSYAFMSISAYMGYKTGLPSMYLTRPSFGVRGSILPSFINIVQFMGWAATNTFIAALSMGTMLHVLFDFPSTTGNKAYISIGLGVFLMMILHLLSVSLGERSIQLLERFGIWLIYILVIWEMVVVFHHYSWQQIFNWHPALKLKMSTGTVIDTMAVFNLGWATAGSDFSRFAKDKKSALIIPFVGINLGTWWFAAIGMFSTIAMALSLHSFDPNNSDPSAVATKLGLGLVALLVIVVSSTTSNAVSLLAAGSAFNNIFKKATLKQSLITVTIIASFISFIPLIVNSFLDTFIVFLNIVGMTLIPVIPIYLLDFYLFNKRKYQLNALEKINGPYWYHKGVNWLAIIAWLIGLIAYNLFERLTFLSHTIGVSFEALIISGFTYYLLTKIFRKKK</sequence>
<accession>A0ABV9JF01</accession>
<dbReference type="RefSeq" id="WP_213536746.1">
    <property type="nucleotide sequence ID" value="NZ_BOVQ01000009.1"/>
</dbReference>